<feature type="domain" description="Gingipain propeptide" evidence="3">
    <location>
        <begin position="83"/>
        <end position="270"/>
    </location>
</feature>
<gene>
    <name evidence="4" type="ordered locus">Ctha_2163</name>
</gene>
<keyword evidence="1" id="KW-0732">Signal</keyword>
<dbReference type="Gene3D" id="2.60.40.4070">
    <property type="match status" value="1"/>
</dbReference>
<dbReference type="eggNOG" id="COG1572">
    <property type="taxonomic scope" value="Bacteria"/>
</dbReference>
<evidence type="ECO:0000259" key="2">
    <source>
        <dbReference type="Pfam" id="PF01364"/>
    </source>
</evidence>
<dbReference type="RefSeq" id="WP_012500697.1">
    <property type="nucleotide sequence ID" value="NC_011026.1"/>
</dbReference>
<dbReference type="GO" id="GO:0004197">
    <property type="term" value="F:cysteine-type endopeptidase activity"/>
    <property type="evidence" value="ECO:0007669"/>
    <property type="project" value="InterPro"/>
</dbReference>
<dbReference type="Gene3D" id="3.40.50.10390">
    <property type="entry name" value="Gingipain r, domain 1"/>
    <property type="match status" value="1"/>
</dbReference>
<evidence type="ECO:0000256" key="1">
    <source>
        <dbReference type="ARBA" id="ARBA00022729"/>
    </source>
</evidence>
<dbReference type="NCBIfam" id="NF033707">
    <property type="entry name" value="T9SS_sortase"/>
    <property type="match status" value="1"/>
</dbReference>
<name>B3QVL4_CHLT3</name>
<organism evidence="4 5">
    <name type="scientific">Chloroherpeton thalassium (strain ATCC 35110 / GB-78)</name>
    <dbReference type="NCBI Taxonomy" id="517418"/>
    <lineage>
        <taxon>Bacteria</taxon>
        <taxon>Pseudomonadati</taxon>
        <taxon>Chlorobiota</taxon>
        <taxon>Chlorobiia</taxon>
        <taxon>Chlorobiales</taxon>
        <taxon>Chloroherpetonaceae</taxon>
        <taxon>Chloroherpeton</taxon>
    </lineage>
</organism>
<dbReference type="InterPro" id="IPR012600">
    <property type="entry name" value="Propeptide_C25"/>
</dbReference>
<dbReference type="Pfam" id="PF01364">
    <property type="entry name" value="Peptidase_C25"/>
    <property type="match status" value="1"/>
</dbReference>
<sequence length="1431" mass="158070">MMRGVFRPLFYFEPLAVRLWRAHHFLVVISACLEKRLRHKYIFPLSKQPSEILMKKPLLIFFWFGLLYSVFGKSVFAQENASDSADVKIISSSDSRVVFEYTPVWQTPREITIHNQTFYEYKATETAVEMARAGLPVIPVKTVPVIIGTSQSPVVQVISAATQKVEGVRLAPLPKFNLEENAWDYEEGRAYSTFSFSKVAEVASVGTARGYHVAYINIYPLSYDAQTKVLKKRTRVVVSVSFSSPKKSVVKTMKTTWSNQVVSGAINYDDAKNWQESRDRSSRKTSALSESVLRSGRFYKLEVAKEGIYKLDKTYLNSIGISTSAIDPKKLKVFFNDGEELDPALDAEKIDDLNESAIYVHGEADGSFDDEDYLLFYAKTTSGVKYAVPKYPPGESTANDDDARLTHYRNRQAESAYAFLALDGDDGQRISTTNSLTAANPVQAESFQNLVFVENEYRNFANSGGDLFDEPLGNSDRETTYKVSLPGIDKTENINYFFKAVSTGGYETIAIYENTTLLSSQKTGSKPTGYLVGRYVWASAEVAASVVSSEQSNFQITYSPSPISARLYPDWLEITYHRDFQADDDVLKFNSLVSLTNGATVAYELTNFESEPRIWEITDINNIQEIEPLSQTKSSAKFQAQLSPDTYREFFAFSDAASFNEPASAELLDNQNLHGFISATSSSRNPEYIIIYATDYKSDAERLLAHRSSTSIWGSHALSGIAVDAQQVYNEFSGGKQDFTAIRDFLKFLYDNASSLDDAPKYVLLFGDGDWDFRSIKNDDYEKLVTYQSDEVLELVNDVSIADDFFGSVDGDEIPDDMVPDIAVGRLTVQSADEAALAVDRIIAYETEHSQGSWRNHVALVADDGLNGGATDGSLFSEDSENVAAVLPDYIMPVKIYSAFFPSESVVGGSRRPEAYEEIISQINLGALFTNYVGHGSPSLWATEQIFVASTSISKLTNSDRLTIGVAATCDFGRMDDPLVQSGAEQMFIASNGGAVAMFSTTRSIYISSGSAYPPILFREIFRRNSDGELQRLGDGFVAFKALRGGEVDATKFALIGDPALQLAVGKQTVAIDSINGAALSDEAPVQIGALSKTTIQGSVRDEAGSRLSDFSGSVAVVVYDAAEDKGADHFATSEYDEYYEVQDSKVYKGTATVANGKFQVKFIVPRDIKYDSVKTGKINLYAWPESGTPLENASGGTTALTFFGTDESAIDDTEGPVVEMFLNDNSFRSGGITDENPVFLAELYDESGINLTQTTGKFMSLVIDSDEANPIMLNDYYEAVSESLTEGKIQYPMHDLSAGTHHLAFKVWDNYNNSSESELYFTVQSSDALSLAEPLNFPNPFSNKTIFMLSHNRTGDNIQTTIKIYTIAGRLIKTLKQTDYTAPAMIQIPWDGRDDDGSKIANGIYLYKVMMKSLSGNFHAEALQKLAVAR</sequence>
<reference evidence="4 5" key="1">
    <citation type="submission" date="2008-06" db="EMBL/GenBank/DDBJ databases">
        <title>Complete sequence of Chloroherpeton thalassium ATCC 35110.</title>
        <authorList>
            <consortium name="US DOE Joint Genome Institute"/>
            <person name="Lucas S."/>
            <person name="Copeland A."/>
            <person name="Lapidus A."/>
            <person name="Glavina del Rio T."/>
            <person name="Dalin E."/>
            <person name="Tice H."/>
            <person name="Bruce D."/>
            <person name="Goodwin L."/>
            <person name="Pitluck S."/>
            <person name="Schmutz J."/>
            <person name="Larimer F."/>
            <person name="Land M."/>
            <person name="Hauser L."/>
            <person name="Kyrpides N."/>
            <person name="Mikhailova N."/>
            <person name="Liu Z."/>
            <person name="Li T."/>
            <person name="Zhao F."/>
            <person name="Overmann J."/>
            <person name="Bryant D.A."/>
            <person name="Richardson P."/>
        </authorList>
    </citation>
    <scope>NUCLEOTIDE SEQUENCE [LARGE SCALE GENOMIC DNA]</scope>
    <source>
        <strain evidence="5">ATCC 35110 / GB-78</strain>
    </source>
</reference>
<dbReference type="HOGENOM" id="CLU_004870_0_0_10"/>
<protein>
    <recommendedName>
        <fullName evidence="6">Gingipain domain-containing protein</fullName>
    </recommendedName>
</protein>
<dbReference type="KEGG" id="cts:Ctha_2163"/>
<dbReference type="InterPro" id="IPR038490">
    <property type="entry name" value="Gingipain_propep_sf"/>
</dbReference>
<proteinExistence type="predicted"/>
<dbReference type="OrthoDB" id="9809780at2"/>
<dbReference type="InterPro" id="IPR029031">
    <property type="entry name" value="Gingipain_N_sf"/>
</dbReference>
<dbReference type="InterPro" id="IPR001769">
    <property type="entry name" value="Gingipain"/>
</dbReference>
<dbReference type="PROSITE" id="PS51257">
    <property type="entry name" value="PROKAR_LIPOPROTEIN"/>
    <property type="match status" value="1"/>
</dbReference>
<dbReference type="Proteomes" id="UP000001208">
    <property type="component" value="Chromosome"/>
</dbReference>
<keyword evidence="5" id="KW-1185">Reference proteome</keyword>
<dbReference type="CDD" id="cd02258">
    <property type="entry name" value="Peptidase_C25_N"/>
    <property type="match status" value="1"/>
</dbReference>
<evidence type="ECO:0008006" key="6">
    <source>
        <dbReference type="Google" id="ProtNLM"/>
    </source>
</evidence>
<dbReference type="Gene3D" id="2.60.40.3800">
    <property type="match status" value="1"/>
</dbReference>
<dbReference type="Pfam" id="PF08126">
    <property type="entry name" value="Propeptide_C25"/>
    <property type="match status" value="1"/>
</dbReference>
<dbReference type="SUPFAM" id="SSF52129">
    <property type="entry name" value="Caspase-like"/>
    <property type="match status" value="1"/>
</dbReference>
<evidence type="ECO:0000313" key="4">
    <source>
        <dbReference type="EMBL" id="ACF14614.1"/>
    </source>
</evidence>
<evidence type="ECO:0000259" key="3">
    <source>
        <dbReference type="Pfam" id="PF08126"/>
    </source>
</evidence>
<feature type="domain" description="Gingipain" evidence="2">
    <location>
        <begin position="688"/>
        <end position="1063"/>
    </location>
</feature>
<dbReference type="InterPro" id="IPR029030">
    <property type="entry name" value="Caspase-like_dom_sf"/>
</dbReference>
<evidence type="ECO:0000313" key="5">
    <source>
        <dbReference type="Proteomes" id="UP000001208"/>
    </source>
</evidence>
<accession>B3QVL4</accession>
<dbReference type="Gene3D" id="3.40.50.1460">
    <property type="match status" value="1"/>
</dbReference>
<dbReference type="GO" id="GO:0006508">
    <property type="term" value="P:proteolysis"/>
    <property type="evidence" value="ECO:0007669"/>
    <property type="project" value="InterPro"/>
</dbReference>
<dbReference type="EMBL" id="CP001100">
    <property type="protein sequence ID" value="ACF14614.1"/>
    <property type="molecule type" value="Genomic_DNA"/>
</dbReference>
<dbReference type="STRING" id="517418.Ctha_2163"/>